<dbReference type="AlphaFoldDB" id="A0AAP0FVT7"/>
<dbReference type="PANTHER" id="PTHR11439">
    <property type="entry name" value="GAG-POL-RELATED RETROTRANSPOSON"/>
    <property type="match status" value="1"/>
</dbReference>
<evidence type="ECO:0000313" key="2">
    <source>
        <dbReference type="EMBL" id="KAK8918558.1"/>
    </source>
</evidence>
<protein>
    <recommendedName>
        <fullName evidence="1">Reverse transcriptase Ty1/copia-type domain-containing protein</fullName>
    </recommendedName>
</protein>
<dbReference type="CDD" id="cd09272">
    <property type="entry name" value="RNase_HI_RT_Ty1"/>
    <property type="match status" value="1"/>
</dbReference>
<keyword evidence="3" id="KW-1185">Reference proteome</keyword>
<dbReference type="PANTHER" id="PTHR11439:SF483">
    <property type="entry name" value="PEPTIDE SYNTHASE GLIP-LIKE, PUTATIVE (AFU_ORTHOLOGUE AFUA_3G12920)-RELATED"/>
    <property type="match status" value="1"/>
</dbReference>
<name>A0AAP0FVT7_9ASPA</name>
<evidence type="ECO:0000313" key="3">
    <source>
        <dbReference type="Proteomes" id="UP001418222"/>
    </source>
</evidence>
<accession>A0AAP0FVT7</accession>
<dbReference type="EMBL" id="JBBWWQ010000019">
    <property type="protein sequence ID" value="KAK8918558.1"/>
    <property type="molecule type" value="Genomic_DNA"/>
</dbReference>
<gene>
    <name evidence="2" type="ORF">KSP39_PZI020960</name>
</gene>
<dbReference type="Pfam" id="PF07727">
    <property type="entry name" value="RVT_2"/>
    <property type="match status" value="1"/>
</dbReference>
<reference evidence="2 3" key="1">
    <citation type="journal article" date="2022" name="Nat. Plants">
        <title>Genomes of leafy and leafless Platanthera orchids illuminate the evolution of mycoheterotrophy.</title>
        <authorList>
            <person name="Li M.H."/>
            <person name="Liu K.W."/>
            <person name="Li Z."/>
            <person name="Lu H.C."/>
            <person name="Ye Q.L."/>
            <person name="Zhang D."/>
            <person name="Wang J.Y."/>
            <person name="Li Y.F."/>
            <person name="Zhong Z.M."/>
            <person name="Liu X."/>
            <person name="Yu X."/>
            <person name="Liu D.K."/>
            <person name="Tu X.D."/>
            <person name="Liu B."/>
            <person name="Hao Y."/>
            <person name="Liao X.Y."/>
            <person name="Jiang Y.T."/>
            <person name="Sun W.H."/>
            <person name="Chen J."/>
            <person name="Chen Y.Q."/>
            <person name="Ai Y."/>
            <person name="Zhai J.W."/>
            <person name="Wu S.S."/>
            <person name="Zhou Z."/>
            <person name="Hsiao Y.Y."/>
            <person name="Wu W.L."/>
            <person name="Chen Y.Y."/>
            <person name="Lin Y.F."/>
            <person name="Hsu J.L."/>
            <person name="Li C.Y."/>
            <person name="Wang Z.W."/>
            <person name="Zhao X."/>
            <person name="Zhong W.Y."/>
            <person name="Ma X.K."/>
            <person name="Ma L."/>
            <person name="Huang J."/>
            <person name="Chen G.Z."/>
            <person name="Huang M.Z."/>
            <person name="Huang L."/>
            <person name="Peng D.H."/>
            <person name="Luo Y.B."/>
            <person name="Zou S.Q."/>
            <person name="Chen S.P."/>
            <person name="Lan S."/>
            <person name="Tsai W.C."/>
            <person name="Van de Peer Y."/>
            <person name="Liu Z.J."/>
        </authorList>
    </citation>
    <scope>NUCLEOTIDE SEQUENCE [LARGE SCALE GENOMIC DNA]</scope>
    <source>
        <strain evidence="2">Lor287</strain>
    </source>
</reference>
<dbReference type="SUPFAM" id="SSF56672">
    <property type="entry name" value="DNA/RNA polymerases"/>
    <property type="match status" value="1"/>
</dbReference>
<proteinExistence type="predicted"/>
<feature type="domain" description="Reverse transcriptase Ty1/copia-type" evidence="1">
    <location>
        <begin position="50"/>
        <end position="291"/>
    </location>
</feature>
<comment type="caution">
    <text evidence="2">The sequence shown here is derived from an EMBL/GenBank/DDBJ whole genome shotgun (WGS) entry which is preliminary data.</text>
</comment>
<sequence length="530" mass="60912">MNALPHWNEANTVCNWHGRSVEPKKFDEANKDASWILAMQEELHQFERCEVWTLVPRPKTQNVIGTKWIFRNKLDEHGVIIKNKARLVAQGYRQEEGIDFDQTFAPVARLEAIRLFLAYASHKGFTVYQMDVKSAFLNGDLKEEVYVAQPPGFVNPTYPNHVYFLNKALYDLKQAPRAWYETLSSFLLENKFSRGKIDKTLFLREVKGKILLVQIYVDDIIFGSTDNNLCKKFSKLIQGKFEMSSMGELKYFLGLQVKQSEEGIFISQTKFTNELLKKFGMENATSMRTPMGSTMSLDKDEKGKPFDETKYRSIIGSLLYLTASRPDIMFSTCVCARYQVNTKKSHYVAAKRILRYLKGTPNLGLWYPRSNDVELIGFSDADFAGSRDDRKSTSGTCQFLGRRLISWNSKKQNCIATSTAESEYISAGSCCAQLLWIRNQLADYDLQFKEVPMYCDSSSAIAIANNPVSHSRTKHIEVRYHFIREHVENKDISLCYVSTDKQIADIFTKPLDEAKFSMFKTELGMLNYEE</sequence>
<organism evidence="2 3">
    <name type="scientific">Platanthera zijinensis</name>
    <dbReference type="NCBI Taxonomy" id="2320716"/>
    <lineage>
        <taxon>Eukaryota</taxon>
        <taxon>Viridiplantae</taxon>
        <taxon>Streptophyta</taxon>
        <taxon>Embryophyta</taxon>
        <taxon>Tracheophyta</taxon>
        <taxon>Spermatophyta</taxon>
        <taxon>Magnoliopsida</taxon>
        <taxon>Liliopsida</taxon>
        <taxon>Asparagales</taxon>
        <taxon>Orchidaceae</taxon>
        <taxon>Orchidoideae</taxon>
        <taxon>Orchideae</taxon>
        <taxon>Orchidinae</taxon>
        <taxon>Platanthera</taxon>
    </lineage>
</organism>
<dbReference type="InterPro" id="IPR043502">
    <property type="entry name" value="DNA/RNA_pol_sf"/>
</dbReference>
<dbReference type="InterPro" id="IPR013103">
    <property type="entry name" value="RVT_2"/>
</dbReference>
<evidence type="ECO:0000259" key="1">
    <source>
        <dbReference type="Pfam" id="PF07727"/>
    </source>
</evidence>
<dbReference type="Proteomes" id="UP001418222">
    <property type="component" value="Unassembled WGS sequence"/>
</dbReference>